<name>A0A7C1T2W6_UNCKA</name>
<dbReference type="PANTHER" id="PTHR39189:SF1">
    <property type="entry name" value="UPF0173 METAL-DEPENDENT HYDROLASE YTKL"/>
    <property type="match status" value="1"/>
</dbReference>
<dbReference type="EMBL" id="DRHH01000072">
    <property type="protein sequence ID" value="HEB14100.1"/>
    <property type="molecule type" value="Genomic_DNA"/>
</dbReference>
<dbReference type="AlphaFoldDB" id="A0A7C1T2W6"/>
<protein>
    <recommendedName>
        <fullName evidence="2">Lactamase</fullName>
    </recommendedName>
</protein>
<proteinExistence type="predicted"/>
<organism evidence="1">
    <name type="scientific">candidate division WWE3 bacterium</name>
    <dbReference type="NCBI Taxonomy" id="2053526"/>
    <lineage>
        <taxon>Bacteria</taxon>
        <taxon>Katanobacteria</taxon>
    </lineage>
</organism>
<dbReference type="InterPro" id="IPR036866">
    <property type="entry name" value="RibonucZ/Hydroxyglut_hydro"/>
</dbReference>
<dbReference type="Pfam" id="PF13483">
    <property type="entry name" value="Lactamase_B_3"/>
    <property type="match status" value="1"/>
</dbReference>
<dbReference type="PANTHER" id="PTHR39189">
    <property type="entry name" value="UPF0173 METAL-DEPENDENT HYDROLASE YTKL"/>
    <property type="match status" value="1"/>
</dbReference>
<dbReference type="SUPFAM" id="SSF56281">
    <property type="entry name" value="Metallo-hydrolase/oxidoreductase"/>
    <property type="match status" value="1"/>
</dbReference>
<dbReference type="Proteomes" id="UP000885744">
    <property type="component" value="Unassembled WGS sequence"/>
</dbReference>
<comment type="caution">
    <text evidence="1">The sequence shown here is derived from an EMBL/GenBank/DDBJ whole genome shotgun (WGS) entry which is preliminary data.</text>
</comment>
<dbReference type="Gene3D" id="3.60.15.10">
    <property type="entry name" value="Ribonuclease Z/Hydroxyacylglutathione hydrolase-like"/>
    <property type="match status" value="1"/>
</dbReference>
<evidence type="ECO:0008006" key="2">
    <source>
        <dbReference type="Google" id="ProtNLM"/>
    </source>
</evidence>
<sequence length="214" mass="23288">MRIRFLGHSSFEIEAGGVTVVTDPFDSDKVGLPFPKVGADLVLSSHDHLDHNAVDAVAGEPFAVSGPGEYEVGGVKVRGFETFHDDKEGKERGKNTVYLFQVEGITLCHLGDLGHVLGEKVAEEIGELDVLFVPVGGVYTINPEQAAKVAAQLESKYIVPMHYRVEGMAKTFDELQPISTFLEEMGVESPEPKKELSVSKKSLPEEPEVVVLEI</sequence>
<gene>
    <name evidence="1" type="ORF">ENI09_01685</name>
</gene>
<accession>A0A7C1T2W6</accession>
<reference evidence="1" key="1">
    <citation type="journal article" date="2020" name="mSystems">
        <title>Genome- and Community-Level Interaction Insights into Carbon Utilization and Element Cycling Functions of Hydrothermarchaeota in Hydrothermal Sediment.</title>
        <authorList>
            <person name="Zhou Z."/>
            <person name="Liu Y."/>
            <person name="Xu W."/>
            <person name="Pan J."/>
            <person name="Luo Z.H."/>
            <person name="Li M."/>
        </authorList>
    </citation>
    <scope>NUCLEOTIDE SEQUENCE [LARGE SCALE GENOMIC DNA]</scope>
    <source>
        <strain evidence="1">HyVt-365</strain>
    </source>
</reference>
<evidence type="ECO:0000313" key="1">
    <source>
        <dbReference type="EMBL" id="HEB14100.1"/>
    </source>
</evidence>